<dbReference type="AlphaFoldDB" id="A0A9W8K0E0"/>
<accession>A0A9W8K0E0</accession>
<dbReference type="OrthoDB" id="2963168at2759"/>
<dbReference type="InterPro" id="IPR043129">
    <property type="entry name" value="ATPase_NBD"/>
</dbReference>
<reference evidence="2" key="1">
    <citation type="submission" date="2022-07" db="EMBL/GenBank/DDBJ databases">
        <title>Genome Sequence of Agrocybe chaxingu.</title>
        <authorList>
            <person name="Buettner E."/>
        </authorList>
    </citation>
    <scope>NUCLEOTIDE SEQUENCE</scope>
    <source>
        <strain evidence="2">MP-N11</strain>
    </source>
</reference>
<dbReference type="EMBL" id="JANKHO010001395">
    <property type="protein sequence ID" value="KAJ3501695.1"/>
    <property type="molecule type" value="Genomic_DNA"/>
</dbReference>
<feature type="compositionally biased region" description="Polar residues" evidence="1">
    <location>
        <begin position="291"/>
        <end position="300"/>
    </location>
</feature>
<dbReference type="PANTHER" id="PTHR14187:SF5">
    <property type="entry name" value="HEAT SHOCK 70 KDA PROTEIN 12A"/>
    <property type="match status" value="1"/>
</dbReference>
<feature type="compositionally biased region" description="Basic and acidic residues" evidence="1">
    <location>
        <begin position="263"/>
        <end position="272"/>
    </location>
</feature>
<feature type="compositionally biased region" description="Pro residues" evidence="1">
    <location>
        <begin position="1"/>
        <end position="11"/>
    </location>
</feature>
<dbReference type="Gene3D" id="3.30.420.40">
    <property type="match status" value="2"/>
</dbReference>
<evidence type="ECO:0000313" key="3">
    <source>
        <dbReference type="Proteomes" id="UP001148786"/>
    </source>
</evidence>
<feature type="region of interest" description="Disordered" evidence="1">
    <location>
        <begin position="263"/>
        <end position="303"/>
    </location>
</feature>
<keyword evidence="3" id="KW-1185">Reference proteome</keyword>
<feature type="compositionally biased region" description="Polar residues" evidence="1">
    <location>
        <begin position="25"/>
        <end position="38"/>
    </location>
</feature>
<dbReference type="CDD" id="cd10170">
    <property type="entry name" value="ASKHA_NBD_HSP70"/>
    <property type="match status" value="1"/>
</dbReference>
<feature type="region of interest" description="Disordered" evidence="1">
    <location>
        <begin position="1"/>
        <end position="108"/>
    </location>
</feature>
<dbReference type="Gene3D" id="3.90.640.10">
    <property type="entry name" value="Actin, Chain A, domain 4"/>
    <property type="match status" value="1"/>
</dbReference>
<dbReference type="SUPFAM" id="SSF53067">
    <property type="entry name" value="Actin-like ATPase domain"/>
    <property type="match status" value="1"/>
</dbReference>
<evidence type="ECO:0000256" key="1">
    <source>
        <dbReference type="SAM" id="MobiDB-lite"/>
    </source>
</evidence>
<name>A0A9W8K0E0_9AGAR</name>
<proteinExistence type="predicted"/>
<gene>
    <name evidence="2" type="ORF">NLJ89_g9223</name>
</gene>
<organism evidence="2 3">
    <name type="scientific">Agrocybe chaxingu</name>
    <dbReference type="NCBI Taxonomy" id="84603"/>
    <lineage>
        <taxon>Eukaryota</taxon>
        <taxon>Fungi</taxon>
        <taxon>Dikarya</taxon>
        <taxon>Basidiomycota</taxon>
        <taxon>Agaricomycotina</taxon>
        <taxon>Agaricomycetes</taxon>
        <taxon>Agaricomycetidae</taxon>
        <taxon>Agaricales</taxon>
        <taxon>Agaricineae</taxon>
        <taxon>Strophariaceae</taxon>
        <taxon>Agrocybe</taxon>
    </lineage>
</organism>
<dbReference type="Proteomes" id="UP001148786">
    <property type="component" value="Unassembled WGS sequence"/>
</dbReference>
<evidence type="ECO:0000313" key="2">
    <source>
        <dbReference type="EMBL" id="KAJ3501695.1"/>
    </source>
</evidence>
<sequence>MAPTPTMPGYPAPDGDADMRCEPTTFCTVNKGYMTSKTPPLCTQPLSQHGRMSKDQRKPRNTAPADVVLKPDQGLDPVEQNTRDLKKDLRRRPRPILKSPPRTLVGIRVPSDDRIPADVDTERGGVAVECLWIVADNFSDAAPDTAFLRRNQPSANVILKTGRVRMTWTPLQEWRRGAALMDVESKRMHGRGVGRADTRWGRLLKCPTRTGQFELACVLRGGKGSATRSDGNKSHVLLHSRRLEGWRGTMAWRGDGWRDEKAGRAVDADRKGGKTQGGRTPQVVGERNGSKNEVINGSSKSYDKRGATREGIVELAEDNGWEGREQGEMRRAMVMAQLVKDDAEGRKRISFVTEGEASLHYAIQRGVLSKAIESGAGVIIVDAGGGTIDISAYRCDAATKTFEETAAPQCHFYGSIFVSVHCQEFLRAFLEGSPFLEDVTYIAQCFDKTTKQRFKNNADAQYIKFGSTRDNDPQYNIRFGQLRLSGTDVSSFFEPSIDCIINAVKEQCRVSPHKIHHVVLVGGFSASDWLLKQVQAGLSDLKLNVFRPEDYVQAVSDGAVSFYIDHFVRVRVSKVTFGSLATINYNPKDAEHVRRLTKVLTDVDGRKLVPNHFYIMLPKNTQIEETKEFRDSFSMTGFDPSHFQSVTNEVWCYRGNLASPKWKDLDPDNFEIFCTIEADLSSIPLTPQVSASGHTYYRVWFQIVLLFGLTEIEAHMAWEENGVERRGPATVMYTKDV</sequence>
<comment type="caution">
    <text evidence="2">The sequence shown here is derived from an EMBL/GenBank/DDBJ whole genome shotgun (WGS) entry which is preliminary data.</text>
</comment>
<dbReference type="PANTHER" id="PTHR14187">
    <property type="entry name" value="ALPHA KINASE/ELONGATION FACTOR 2 KINASE"/>
    <property type="match status" value="1"/>
</dbReference>
<protein>
    <submittedName>
        <fullName evidence="2">Uncharacterized protein</fullName>
    </submittedName>
</protein>